<gene>
    <name evidence="1" type="ORF">BDEG_24201</name>
</gene>
<accession>A0A177WK69</accession>
<reference evidence="1 2" key="1">
    <citation type="submission" date="2006-10" db="EMBL/GenBank/DDBJ databases">
        <title>The Genome Sequence of Batrachochytrium dendrobatidis JEL423.</title>
        <authorList>
            <consortium name="The Broad Institute Genome Sequencing Platform"/>
            <person name="Birren B."/>
            <person name="Lander E."/>
            <person name="Galagan J."/>
            <person name="Cuomo C."/>
            <person name="Devon K."/>
            <person name="Jaffe D."/>
            <person name="Butler J."/>
            <person name="Alvarez P."/>
            <person name="Gnerre S."/>
            <person name="Grabherr M."/>
            <person name="Kleber M."/>
            <person name="Mauceli E."/>
            <person name="Brockman W."/>
            <person name="Young S."/>
            <person name="LaButti K."/>
            <person name="Sykes S."/>
            <person name="DeCaprio D."/>
            <person name="Crawford M."/>
            <person name="Koehrsen M."/>
            <person name="Engels R."/>
            <person name="Montgomery P."/>
            <person name="Pearson M."/>
            <person name="Howarth C."/>
            <person name="Larson L."/>
            <person name="White J."/>
            <person name="O'Leary S."/>
            <person name="Kodira C."/>
            <person name="Zeng Q."/>
            <person name="Yandava C."/>
            <person name="Alvarado L."/>
            <person name="Longcore J."/>
            <person name="James T."/>
        </authorList>
    </citation>
    <scope>NUCLEOTIDE SEQUENCE [LARGE SCALE GENOMIC DNA]</scope>
    <source>
        <strain evidence="1 2">JEL423</strain>
    </source>
</reference>
<dbReference type="Proteomes" id="UP000077115">
    <property type="component" value="Unassembled WGS sequence"/>
</dbReference>
<reference evidence="1 2" key="2">
    <citation type="submission" date="2016-05" db="EMBL/GenBank/DDBJ databases">
        <title>Lineage-specific infection strategies underlie the spectrum of fungal disease in amphibians.</title>
        <authorList>
            <person name="Cuomo C.A."/>
            <person name="Farrer R.A."/>
            <person name="James T."/>
            <person name="Longcore J."/>
            <person name="Birren B."/>
        </authorList>
    </citation>
    <scope>NUCLEOTIDE SEQUENCE [LARGE SCALE GENOMIC DNA]</scope>
    <source>
        <strain evidence="1 2">JEL423</strain>
    </source>
</reference>
<dbReference type="VEuPathDB" id="FungiDB:BDEG_24201"/>
<protein>
    <submittedName>
        <fullName evidence="1">Uncharacterized protein</fullName>
    </submittedName>
</protein>
<organism evidence="1 2">
    <name type="scientific">Batrachochytrium dendrobatidis (strain JEL423)</name>
    <dbReference type="NCBI Taxonomy" id="403673"/>
    <lineage>
        <taxon>Eukaryota</taxon>
        <taxon>Fungi</taxon>
        <taxon>Fungi incertae sedis</taxon>
        <taxon>Chytridiomycota</taxon>
        <taxon>Chytridiomycota incertae sedis</taxon>
        <taxon>Chytridiomycetes</taxon>
        <taxon>Rhizophydiales</taxon>
        <taxon>Rhizophydiales incertae sedis</taxon>
        <taxon>Batrachochytrium</taxon>
    </lineage>
</organism>
<dbReference type="AlphaFoldDB" id="A0A177WK69"/>
<evidence type="ECO:0000313" key="2">
    <source>
        <dbReference type="Proteomes" id="UP000077115"/>
    </source>
</evidence>
<evidence type="ECO:0000313" key="1">
    <source>
        <dbReference type="EMBL" id="OAJ40473.1"/>
    </source>
</evidence>
<proteinExistence type="predicted"/>
<name>A0A177WK69_BATDL</name>
<sequence length="91" mass="10566">MEVFQISCKRQSTIASNFQDSPTNRPSRKFAICFQTTSFISLKWLNWLICAVKLPKKPKFLFLACLQNTMMNCKTCLMTCRHYANSNEIGF</sequence>
<dbReference type="EMBL" id="DS022304">
    <property type="protein sequence ID" value="OAJ40473.1"/>
    <property type="molecule type" value="Genomic_DNA"/>
</dbReference>